<feature type="domain" description="Carrier" evidence="1">
    <location>
        <begin position="3"/>
        <end position="83"/>
    </location>
</feature>
<comment type="caution">
    <text evidence="2">The sequence shown here is derived from an EMBL/GenBank/DDBJ whole genome shotgun (WGS) entry which is preliminary data.</text>
</comment>
<dbReference type="InterPro" id="IPR009081">
    <property type="entry name" value="PP-bd_ACP"/>
</dbReference>
<reference evidence="2 3" key="1">
    <citation type="submission" date="2019-01" db="EMBL/GenBank/DDBJ databases">
        <title>Litorilituus lipolytica sp. nov., isolated from intertidal sand of the Yellow Sea in China.</title>
        <authorList>
            <person name="Liu A."/>
        </authorList>
    </citation>
    <scope>NUCLEOTIDE SEQUENCE [LARGE SCALE GENOMIC DNA]</scope>
    <source>
        <strain evidence="2 3">RZ04</strain>
    </source>
</reference>
<keyword evidence="3" id="KW-1185">Reference proteome</keyword>
<dbReference type="SUPFAM" id="SSF47336">
    <property type="entry name" value="ACP-like"/>
    <property type="match status" value="1"/>
</dbReference>
<evidence type="ECO:0000313" key="3">
    <source>
        <dbReference type="Proteomes" id="UP000315303"/>
    </source>
</evidence>
<accession>A0A502KZV1</accession>
<dbReference type="OrthoDB" id="6305838at2"/>
<dbReference type="PROSITE" id="PS50075">
    <property type="entry name" value="CARRIER"/>
    <property type="match status" value="1"/>
</dbReference>
<gene>
    <name evidence="2" type="ORF">EPA86_05590</name>
</gene>
<dbReference type="Proteomes" id="UP000315303">
    <property type="component" value="Unassembled WGS sequence"/>
</dbReference>
<sequence length="86" mass="9598">MTAVIDQVEQFIIEYIEDNTTEDNISVSGSSNFVNEQLLDSFATLSMIMTLESEYAIKLTPMELADEKMRVVHALAEKVASKIAPQ</sequence>
<evidence type="ECO:0000259" key="1">
    <source>
        <dbReference type="PROSITE" id="PS50075"/>
    </source>
</evidence>
<organism evidence="2 3">
    <name type="scientific">Litorilituus lipolyticus</name>
    <dbReference type="NCBI Taxonomy" id="2491017"/>
    <lineage>
        <taxon>Bacteria</taxon>
        <taxon>Pseudomonadati</taxon>
        <taxon>Pseudomonadota</taxon>
        <taxon>Gammaproteobacteria</taxon>
        <taxon>Alteromonadales</taxon>
        <taxon>Colwelliaceae</taxon>
        <taxon>Litorilituus</taxon>
    </lineage>
</organism>
<dbReference type="EMBL" id="SAWY01000009">
    <property type="protein sequence ID" value="TPH17152.1"/>
    <property type="molecule type" value="Genomic_DNA"/>
</dbReference>
<dbReference type="InterPro" id="IPR036736">
    <property type="entry name" value="ACP-like_sf"/>
</dbReference>
<name>A0A502KZV1_9GAMM</name>
<protein>
    <submittedName>
        <fullName evidence="2">Acyl carrier protein</fullName>
    </submittedName>
</protein>
<proteinExistence type="predicted"/>
<dbReference type="RefSeq" id="WP_140602433.1">
    <property type="nucleotide sequence ID" value="NZ_SAWY01000009.1"/>
</dbReference>
<evidence type="ECO:0000313" key="2">
    <source>
        <dbReference type="EMBL" id="TPH17152.1"/>
    </source>
</evidence>
<dbReference type="Gene3D" id="1.10.1200.10">
    <property type="entry name" value="ACP-like"/>
    <property type="match status" value="1"/>
</dbReference>
<dbReference type="AlphaFoldDB" id="A0A502KZV1"/>